<keyword evidence="7" id="KW-1185">Reference proteome</keyword>
<evidence type="ECO:0000256" key="3">
    <source>
        <dbReference type="ARBA" id="ARBA00022801"/>
    </source>
</evidence>
<feature type="compositionally biased region" description="Polar residues" evidence="4">
    <location>
        <begin position="159"/>
        <end position="171"/>
    </location>
</feature>
<feature type="domain" description="Prohead serine protease" evidence="5">
    <location>
        <begin position="90"/>
        <end position="162"/>
    </location>
</feature>
<evidence type="ECO:0000256" key="4">
    <source>
        <dbReference type="SAM" id="MobiDB-lite"/>
    </source>
</evidence>
<keyword evidence="2 6" id="KW-0645">Protease</keyword>
<dbReference type="STRING" id="1114924.SAMN05216258_104160"/>
<dbReference type="Proteomes" id="UP000199377">
    <property type="component" value="Unassembled WGS sequence"/>
</dbReference>
<sequence length="597" mass="63541">MNAPAAPALVLRAASLSPRSLDREARTVEAVASTGADVERLGFTERLPVAAADLRGLEGAPVLDSHRRMSVRDVLGVVEASRIEGGNLIVRIKFSRRAEVDPILDDIEDGALRGISLGYQVNAWKDERTAAGRVIRTATRWTPKEVSIVSVPADEGATIRSSAMPENQITQDRPATPAAPNPAPVTRAQVNAEIRSIGRLAGLEAGWADGQIDAEATVEAARAAAFDAMATRSAAPIRTQRATILHDNDAPELRGERMGEALYARMNPSHQLSEPARAFYGMTTVDMARDMLQRAGVSTTGLAPAALVTRALHTTSDFSIILGDTVGRTLRAAYSAAPAGVKMAGAQTTARDFRARQRIMLGEAPSLEKVNEAGEFTSGTMAEAAESYKVETYGRIIGISRQAIINDDLGAFANLAARFGQAAAQFEAQFLVDLLLANPAMSDGKALFHADHGNLAGSGAAPDDTTLAAARTAMRRQTGVSGERIAVTPKHFIVPPELEETALKLVAAITPAKTDDVNTHTNLSVIVEPRFTSATAWYLVASPSEIDGLEFAYLEGAPGPQIESRNGFEVDGVQIKVRLDFGAGFVDWRGWYRNAGA</sequence>
<dbReference type="InterPro" id="IPR054613">
    <property type="entry name" value="Peptidase_S78_dom"/>
</dbReference>
<evidence type="ECO:0000259" key="5">
    <source>
        <dbReference type="Pfam" id="PF04586"/>
    </source>
</evidence>
<evidence type="ECO:0000256" key="2">
    <source>
        <dbReference type="ARBA" id="ARBA00022670"/>
    </source>
</evidence>
<dbReference type="OrthoDB" id="9806592at2"/>
<organism evidence="6 7">
    <name type="scientific">Albimonas pacifica</name>
    <dbReference type="NCBI Taxonomy" id="1114924"/>
    <lineage>
        <taxon>Bacteria</taxon>
        <taxon>Pseudomonadati</taxon>
        <taxon>Pseudomonadota</taxon>
        <taxon>Alphaproteobacteria</taxon>
        <taxon>Rhodobacterales</taxon>
        <taxon>Paracoccaceae</taxon>
        <taxon>Albimonas</taxon>
    </lineage>
</organism>
<evidence type="ECO:0000313" key="6">
    <source>
        <dbReference type="EMBL" id="SFI08225.1"/>
    </source>
</evidence>
<dbReference type="GO" id="GO:0008233">
    <property type="term" value="F:peptidase activity"/>
    <property type="evidence" value="ECO:0007669"/>
    <property type="project" value="UniProtKB-KW"/>
</dbReference>
<dbReference type="NCBIfam" id="NF045541">
    <property type="entry name" value="scaf_prot_MCP2"/>
    <property type="match status" value="1"/>
</dbReference>
<keyword evidence="1" id="KW-1188">Viral release from host cell</keyword>
<gene>
    <name evidence="6" type="ORF">SAMN05216258_104160</name>
</gene>
<evidence type="ECO:0000313" key="7">
    <source>
        <dbReference type="Proteomes" id="UP000199377"/>
    </source>
</evidence>
<reference evidence="6 7" key="1">
    <citation type="submission" date="2016-10" db="EMBL/GenBank/DDBJ databases">
        <authorList>
            <person name="de Groot N.N."/>
        </authorList>
    </citation>
    <scope>NUCLEOTIDE SEQUENCE [LARGE SCALE GENOMIC DNA]</scope>
    <source>
        <strain evidence="6 7">CGMCC 1.11030</strain>
    </source>
</reference>
<dbReference type="GO" id="GO:0006508">
    <property type="term" value="P:proteolysis"/>
    <property type="evidence" value="ECO:0007669"/>
    <property type="project" value="UniProtKB-KW"/>
</dbReference>
<accession>A0A1I3FAJ3</accession>
<dbReference type="EMBL" id="FOQH01000004">
    <property type="protein sequence ID" value="SFI08225.1"/>
    <property type="molecule type" value="Genomic_DNA"/>
</dbReference>
<evidence type="ECO:0000256" key="1">
    <source>
        <dbReference type="ARBA" id="ARBA00022612"/>
    </source>
</evidence>
<keyword evidence="3" id="KW-0378">Hydrolase</keyword>
<dbReference type="Pfam" id="PF04586">
    <property type="entry name" value="Peptidase_S78"/>
    <property type="match status" value="1"/>
</dbReference>
<protein>
    <submittedName>
        <fullName evidence="6">Prohead serine protease</fullName>
    </submittedName>
</protein>
<dbReference type="RefSeq" id="WP_092859458.1">
    <property type="nucleotide sequence ID" value="NZ_FOQH01000004.1"/>
</dbReference>
<name>A0A1I3FAJ3_9RHOB</name>
<dbReference type="Pfam" id="PF25209">
    <property type="entry name" value="Phage_capsid_4"/>
    <property type="match status" value="1"/>
</dbReference>
<dbReference type="AlphaFoldDB" id="A0A1I3FAJ3"/>
<proteinExistence type="predicted"/>
<feature type="region of interest" description="Disordered" evidence="4">
    <location>
        <begin position="159"/>
        <end position="183"/>
    </location>
</feature>